<evidence type="ECO:0000259" key="14">
    <source>
        <dbReference type="SMART" id="SM00532"/>
    </source>
</evidence>
<accession>A0A382D896</accession>
<feature type="domain" description="Helix-hairpin-helix DNA-binding motif class 1" evidence="13">
    <location>
        <begin position="447"/>
        <end position="466"/>
    </location>
</feature>
<keyword evidence="11" id="KW-0234">DNA repair</keyword>
<gene>
    <name evidence="15" type="ORF">METZ01_LOCUS187106</name>
</gene>
<dbReference type="EMBL" id="UINC01037962">
    <property type="protein sequence ID" value="SVB34252.1"/>
    <property type="molecule type" value="Genomic_DNA"/>
</dbReference>
<reference evidence="15" key="1">
    <citation type="submission" date="2018-05" db="EMBL/GenBank/DDBJ databases">
        <authorList>
            <person name="Lanie J.A."/>
            <person name="Ng W.-L."/>
            <person name="Kazmierczak K.M."/>
            <person name="Andrzejewski T.M."/>
            <person name="Davidsen T.M."/>
            <person name="Wayne K.J."/>
            <person name="Tettelin H."/>
            <person name="Glass J.I."/>
            <person name="Rusch D."/>
            <person name="Podicherti R."/>
            <person name="Tsui H.-C.T."/>
            <person name="Winkler M.E."/>
        </authorList>
    </citation>
    <scope>NUCLEOTIDE SEQUENCE</scope>
</reference>
<evidence type="ECO:0000256" key="4">
    <source>
        <dbReference type="ARBA" id="ARBA00022598"/>
    </source>
</evidence>
<dbReference type="EC" id="6.5.1.2" evidence="3"/>
<dbReference type="InterPro" id="IPR013840">
    <property type="entry name" value="DNAligase_N"/>
</dbReference>
<dbReference type="PROSITE" id="PS01055">
    <property type="entry name" value="DNA_LIGASE_N1"/>
    <property type="match status" value="1"/>
</dbReference>
<evidence type="ECO:0000256" key="1">
    <source>
        <dbReference type="ARBA" id="ARBA00001946"/>
    </source>
</evidence>
<dbReference type="AlphaFoldDB" id="A0A382D896"/>
<dbReference type="GO" id="GO:0003911">
    <property type="term" value="F:DNA ligase (NAD+) activity"/>
    <property type="evidence" value="ECO:0007669"/>
    <property type="project" value="UniProtKB-EC"/>
</dbReference>
<comment type="catalytic activity">
    <reaction evidence="12">
        <text>NAD(+) + (deoxyribonucleotide)n-3'-hydroxyl + 5'-phospho-(deoxyribonucleotide)m = (deoxyribonucleotide)n+m + AMP + beta-nicotinamide D-nucleotide.</text>
        <dbReference type="EC" id="6.5.1.2"/>
    </reaction>
</comment>
<keyword evidence="4" id="KW-0436">Ligase</keyword>
<evidence type="ECO:0000313" key="15">
    <source>
        <dbReference type="EMBL" id="SVB34252.1"/>
    </source>
</evidence>
<dbReference type="Gene3D" id="1.10.287.610">
    <property type="entry name" value="Helix hairpin bin"/>
    <property type="match status" value="1"/>
</dbReference>
<keyword evidence="7" id="KW-0227">DNA damage</keyword>
<dbReference type="Gene3D" id="6.20.10.30">
    <property type="match status" value="1"/>
</dbReference>
<dbReference type="GO" id="GO:0006281">
    <property type="term" value="P:DNA repair"/>
    <property type="evidence" value="ECO:0007669"/>
    <property type="project" value="UniProtKB-KW"/>
</dbReference>
<keyword evidence="9" id="KW-0460">Magnesium</keyword>
<name>A0A382D896_9ZZZZ</name>
<dbReference type="InterPro" id="IPR004150">
    <property type="entry name" value="NAD_DNA_ligase_OB"/>
</dbReference>
<sequence>MTGGKIQARVKDLRVLLERYAYYYYILTTPEVPDAEYDRLFRELQSLEEKRPDLITADSPTQRVGSEPLAGFSEVRHVVPMLSLANAFGDGEVLEFDRRCRRLLESSHIQYVTEPKLDGLAVSLTYENGQLVRAATRGDGVRGEDVTQNVRGIRSIPLHLRGNDWPGLLEVRGEVYMPLEGFLRLNHKQRAIDQKLYVNPRNAAAGSLRQLDPRISASRPLEIFCYGIGAVDAGHVPETHIKTLKALSTWGLRTNPEVALVDGPEGCLDSYRLLLERRENLGYDIDGVVYKVNNYSNQHRLGTLSRSPRWALAHKFPAQEELTQVLRIDVQVGRTGAITPVARLEPVFVGGATVSNATLHNRDEIKRLDVRVGDTVVIRRAGDVIPEVVSVVSEQRPAKAPRYRFPTQCPVCNSEIVSDDQGVILRCSGGLICAAQLKESIKHFASRRAMDIEGLGSKIVDQLVDVGIVKDVADLFDLDTSTLEELDRLGRKSAENLVASIR</sequence>
<dbReference type="PANTHER" id="PTHR23389:SF9">
    <property type="entry name" value="DNA LIGASE"/>
    <property type="match status" value="1"/>
</dbReference>
<evidence type="ECO:0000256" key="12">
    <source>
        <dbReference type="ARBA" id="ARBA00034005"/>
    </source>
</evidence>
<keyword evidence="10" id="KW-0520">NAD</keyword>
<dbReference type="Pfam" id="PF03120">
    <property type="entry name" value="OB_DNA_ligase"/>
    <property type="match status" value="1"/>
</dbReference>
<dbReference type="CDD" id="cd00114">
    <property type="entry name" value="LIGANc"/>
    <property type="match status" value="1"/>
</dbReference>
<dbReference type="Gene3D" id="3.30.470.30">
    <property type="entry name" value="DNA ligase/mRNA capping enzyme"/>
    <property type="match status" value="1"/>
</dbReference>
<dbReference type="SUPFAM" id="SSF47781">
    <property type="entry name" value="RuvA domain 2-like"/>
    <property type="match status" value="1"/>
</dbReference>
<comment type="cofactor">
    <cofactor evidence="1">
        <name>Mg(2+)</name>
        <dbReference type="ChEBI" id="CHEBI:18420"/>
    </cofactor>
</comment>
<dbReference type="HAMAP" id="MF_01588">
    <property type="entry name" value="DNA_ligase_A"/>
    <property type="match status" value="1"/>
</dbReference>
<dbReference type="InterPro" id="IPR001679">
    <property type="entry name" value="DNA_ligase"/>
</dbReference>
<dbReference type="Pfam" id="PF14520">
    <property type="entry name" value="HHH_5"/>
    <property type="match status" value="1"/>
</dbReference>
<evidence type="ECO:0000256" key="2">
    <source>
        <dbReference type="ARBA" id="ARBA00004067"/>
    </source>
</evidence>
<dbReference type="InterPro" id="IPR012340">
    <property type="entry name" value="NA-bd_OB-fold"/>
</dbReference>
<dbReference type="GO" id="GO:0003677">
    <property type="term" value="F:DNA binding"/>
    <property type="evidence" value="ECO:0007669"/>
    <property type="project" value="InterPro"/>
</dbReference>
<dbReference type="FunFam" id="3.30.470.30:FF:000001">
    <property type="entry name" value="DNA ligase"/>
    <property type="match status" value="1"/>
</dbReference>
<dbReference type="Gene3D" id="1.10.150.20">
    <property type="entry name" value="5' to 3' exonuclease, C-terminal subdomain"/>
    <property type="match status" value="1"/>
</dbReference>
<dbReference type="PROSITE" id="PS01056">
    <property type="entry name" value="DNA_LIGASE_N2"/>
    <property type="match status" value="1"/>
</dbReference>
<dbReference type="InterPro" id="IPR018239">
    <property type="entry name" value="DNA_ligase_AS"/>
</dbReference>
<dbReference type="NCBIfam" id="TIGR00575">
    <property type="entry name" value="dnlj"/>
    <property type="match status" value="1"/>
</dbReference>
<dbReference type="FunFam" id="2.40.50.140:FF:000012">
    <property type="entry name" value="DNA ligase"/>
    <property type="match status" value="1"/>
</dbReference>
<feature type="domain" description="NAD-dependent DNA ligase N-terminal" evidence="14">
    <location>
        <begin position="5"/>
        <end position="449"/>
    </location>
</feature>
<dbReference type="FunFam" id="1.10.150.20:FF:000007">
    <property type="entry name" value="DNA ligase"/>
    <property type="match status" value="1"/>
</dbReference>
<evidence type="ECO:0000256" key="10">
    <source>
        <dbReference type="ARBA" id="ARBA00023027"/>
    </source>
</evidence>
<dbReference type="PANTHER" id="PTHR23389">
    <property type="entry name" value="CHROMOSOME TRANSMISSION FIDELITY FACTOR 18"/>
    <property type="match status" value="1"/>
</dbReference>
<keyword evidence="5" id="KW-0235">DNA replication</keyword>
<evidence type="ECO:0000256" key="7">
    <source>
        <dbReference type="ARBA" id="ARBA00022763"/>
    </source>
</evidence>
<organism evidence="15">
    <name type="scientific">marine metagenome</name>
    <dbReference type="NCBI Taxonomy" id="408172"/>
    <lineage>
        <taxon>unclassified sequences</taxon>
        <taxon>metagenomes</taxon>
        <taxon>ecological metagenomes</taxon>
    </lineage>
</organism>
<evidence type="ECO:0000259" key="13">
    <source>
        <dbReference type="SMART" id="SM00278"/>
    </source>
</evidence>
<dbReference type="Gene3D" id="2.40.50.140">
    <property type="entry name" value="Nucleic acid-binding proteins"/>
    <property type="match status" value="1"/>
</dbReference>
<feature type="non-terminal residue" evidence="15">
    <location>
        <position position="502"/>
    </location>
</feature>
<dbReference type="SMART" id="SM00532">
    <property type="entry name" value="LIGANc"/>
    <property type="match status" value="1"/>
</dbReference>
<evidence type="ECO:0000256" key="5">
    <source>
        <dbReference type="ARBA" id="ARBA00022705"/>
    </source>
</evidence>
<feature type="domain" description="Helix-hairpin-helix DNA-binding motif class 1" evidence="13">
    <location>
        <begin position="481"/>
        <end position="500"/>
    </location>
</feature>
<dbReference type="FunFam" id="1.10.287.610:FF:000002">
    <property type="entry name" value="DNA ligase"/>
    <property type="match status" value="1"/>
</dbReference>
<evidence type="ECO:0000256" key="11">
    <source>
        <dbReference type="ARBA" id="ARBA00023204"/>
    </source>
</evidence>
<dbReference type="NCBIfam" id="NF005932">
    <property type="entry name" value="PRK07956.1"/>
    <property type="match status" value="1"/>
</dbReference>
<dbReference type="Pfam" id="PF03119">
    <property type="entry name" value="DNA_ligase_ZBD"/>
    <property type="match status" value="1"/>
</dbReference>
<dbReference type="SUPFAM" id="SSF50249">
    <property type="entry name" value="Nucleic acid-binding proteins"/>
    <property type="match status" value="1"/>
</dbReference>
<dbReference type="GO" id="GO:0005829">
    <property type="term" value="C:cytosol"/>
    <property type="evidence" value="ECO:0007669"/>
    <property type="project" value="TreeGrafter"/>
</dbReference>
<dbReference type="InterPro" id="IPR004149">
    <property type="entry name" value="Znf_DNAligase_C4"/>
</dbReference>
<dbReference type="GO" id="GO:0046872">
    <property type="term" value="F:metal ion binding"/>
    <property type="evidence" value="ECO:0007669"/>
    <property type="project" value="UniProtKB-KW"/>
</dbReference>
<protein>
    <recommendedName>
        <fullName evidence="3">DNA ligase (NAD(+))</fullName>
        <ecNumber evidence="3">6.5.1.2</ecNumber>
    </recommendedName>
</protein>
<dbReference type="SUPFAM" id="SSF56091">
    <property type="entry name" value="DNA ligase/mRNA capping enzyme, catalytic domain"/>
    <property type="match status" value="1"/>
</dbReference>
<dbReference type="SMART" id="SM00278">
    <property type="entry name" value="HhH1"/>
    <property type="match status" value="2"/>
</dbReference>
<dbReference type="InterPro" id="IPR010994">
    <property type="entry name" value="RuvA_2-like"/>
</dbReference>
<dbReference type="InterPro" id="IPR033136">
    <property type="entry name" value="DNA_ligase_CS"/>
</dbReference>
<evidence type="ECO:0000256" key="6">
    <source>
        <dbReference type="ARBA" id="ARBA00022723"/>
    </source>
</evidence>
<dbReference type="GO" id="GO:0006260">
    <property type="term" value="P:DNA replication"/>
    <property type="evidence" value="ECO:0007669"/>
    <property type="project" value="UniProtKB-KW"/>
</dbReference>
<evidence type="ECO:0000256" key="8">
    <source>
        <dbReference type="ARBA" id="ARBA00022833"/>
    </source>
</evidence>
<dbReference type="InterPro" id="IPR003583">
    <property type="entry name" value="Hlx-hairpin-Hlx_DNA-bd_motif"/>
</dbReference>
<dbReference type="InterPro" id="IPR013839">
    <property type="entry name" value="DNAligase_adenylation"/>
</dbReference>
<keyword evidence="8" id="KW-0862">Zinc</keyword>
<evidence type="ECO:0000256" key="3">
    <source>
        <dbReference type="ARBA" id="ARBA00012722"/>
    </source>
</evidence>
<proteinExistence type="inferred from homology"/>
<comment type="function">
    <text evidence="2">DNA ligase that catalyzes the formation of phosphodiester linkages between 5'-phosphoryl and 3'-hydroxyl groups in double-stranded DNA using NAD as a coenzyme and as the energy source for the reaction. It is essential for DNA replication and repair of damaged DNA.</text>
</comment>
<dbReference type="Pfam" id="PF01653">
    <property type="entry name" value="DNA_ligase_aden"/>
    <property type="match status" value="1"/>
</dbReference>
<evidence type="ECO:0000256" key="9">
    <source>
        <dbReference type="ARBA" id="ARBA00022842"/>
    </source>
</evidence>
<keyword evidence="6" id="KW-0479">Metal-binding</keyword>